<protein>
    <submittedName>
        <fullName evidence="4">Lipase_3 domain-containing protein</fullName>
    </submittedName>
</protein>
<reference evidence="4" key="1">
    <citation type="submission" date="2017-02" db="UniProtKB">
        <authorList>
            <consortium name="WormBaseParasite"/>
        </authorList>
    </citation>
    <scope>IDENTIFICATION</scope>
</reference>
<dbReference type="InterPro" id="IPR002921">
    <property type="entry name" value="Fungal_lipase-type"/>
</dbReference>
<name>A0A0N5C7B9_STREA</name>
<feature type="signal peptide" evidence="1">
    <location>
        <begin position="1"/>
        <end position="21"/>
    </location>
</feature>
<dbReference type="CDD" id="cd00519">
    <property type="entry name" value="Lipase_3"/>
    <property type="match status" value="1"/>
</dbReference>
<dbReference type="InterPro" id="IPR029058">
    <property type="entry name" value="AB_hydrolase_fold"/>
</dbReference>
<dbReference type="PANTHER" id="PTHR45908:SF5">
    <property type="entry name" value="FUNGAL LIPASE-LIKE DOMAIN-CONTAINING PROTEIN"/>
    <property type="match status" value="1"/>
</dbReference>
<dbReference type="WBParaSite" id="SPAL_0001383300.1">
    <property type="protein sequence ID" value="SPAL_0001383300.1"/>
    <property type="gene ID" value="SPAL_0001383300"/>
</dbReference>
<keyword evidence="1" id="KW-0732">Signal</keyword>
<accession>A0A0N5C7B9</accession>
<evidence type="ECO:0000256" key="1">
    <source>
        <dbReference type="SAM" id="SignalP"/>
    </source>
</evidence>
<keyword evidence="3" id="KW-1185">Reference proteome</keyword>
<proteinExistence type="predicted"/>
<dbReference type="Proteomes" id="UP000046392">
    <property type="component" value="Unplaced"/>
</dbReference>
<dbReference type="SUPFAM" id="SSF53474">
    <property type="entry name" value="alpha/beta-Hydrolases"/>
    <property type="match status" value="1"/>
</dbReference>
<dbReference type="AlphaFoldDB" id="A0A0N5C7B9"/>
<dbReference type="PANTHER" id="PTHR45908">
    <property type="entry name" value="PROTEIN CBG11750-RELATED"/>
    <property type="match status" value="1"/>
</dbReference>
<feature type="domain" description="Fungal lipase-type" evidence="2">
    <location>
        <begin position="97"/>
        <end position="230"/>
    </location>
</feature>
<sequence length="340" mass="38999">MNLFYIKNIFIFFLYFELVKCQVPVKPLTTKYDQDIAKKMLRLSAGAYAIDPSSCINEAYNNNGNFIIFNNRTTTCDKGDNPCSYYSVIDDQNKEIVIVFRGTKTNDQLFREGISTLIDGTDFHDLGLVNFYFNRAHNILWDSVKKIFEDPKYKDYKVYVTGHSLGGALAALCAVRIRLENYRNSSDIYLYTFGEPRVGSSKFALNFDELVPNSWRVIHSKDIVPHLPACGKSSSVNLLQKLFKRISEPCDPNLEDEPYHHGTEIWYPEEMGENDTFMECTGTPKNEDFTCSDQFIYDLNKIKEYAGDHRHYFNHKVPAFGKLGCLPGMESEEEALSNDA</sequence>
<evidence type="ECO:0000259" key="2">
    <source>
        <dbReference type="Pfam" id="PF01764"/>
    </source>
</evidence>
<dbReference type="Pfam" id="PF01764">
    <property type="entry name" value="Lipase_3"/>
    <property type="match status" value="1"/>
</dbReference>
<dbReference type="Gene3D" id="3.40.50.1820">
    <property type="entry name" value="alpha/beta hydrolase"/>
    <property type="match status" value="1"/>
</dbReference>
<evidence type="ECO:0000313" key="4">
    <source>
        <dbReference type="WBParaSite" id="SPAL_0001383300.1"/>
    </source>
</evidence>
<organism evidence="3 4">
    <name type="scientific">Strongyloides papillosus</name>
    <name type="common">Intestinal threadworm</name>
    <dbReference type="NCBI Taxonomy" id="174720"/>
    <lineage>
        <taxon>Eukaryota</taxon>
        <taxon>Metazoa</taxon>
        <taxon>Ecdysozoa</taxon>
        <taxon>Nematoda</taxon>
        <taxon>Chromadorea</taxon>
        <taxon>Rhabditida</taxon>
        <taxon>Tylenchina</taxon>
        <taxon>Panagrolaimomorpha</taxon>
        <taxon>Strongyloidoidea</taxon>
        <taxon>Strongyloididae</taxon>
        <taxon>Strongyloides</taxon>
    </lineage>
</organism>
<feature type="chain" id="PRO_5005895482" evidence="1">
    <location>
        <begin position="22"/>
        <end position="340"/>
    </location>
</feature>
<evidence type="ECO:0000313" key="3">
    <source>
        <dbReference type="Proteomes" id="UP000046392"/>
    </source>
</evidence>
<dbReference type="GO" id="GO:0006629">
    <property type="term" value="P:lipid metabolic process"/>
    <property type="evidence" value="ECO:0007669"/>
    <property type="project" value="InterPro"/>
</dbReference>